<keyword evidence="3" id="KW-1185">Reference proteome</keyword>
<evidence type="ECO:0000313" key="3">
    <source>
        <dbReference type="Proteomes" id="UP000004200"/>
    </source>
</evidence>
<reference evidence="2 3" key="1">
    <citation type="submission" date="2011-06" db="EMBL/GenBank/DDBJ databases">
        <title>The draft genome of Thiorhodococcus drewsii AZ1.</title>
        <authorList>
            <consortium name="US DOE Joint Genome Institute (JGI-PGF)"/>
            <person name="Lucas S."/>
            <person name="Han J."/>
            <person name="Lapidus A."/>
            <person name="Cheng J.-F."/>
            <person name="Goodwin L."/>
            <person name="Pitluck S."/>
            <person name="Peters L."/>
            <person name="Land M.L."/>
            <person name="Hauser L."/>
            <person name="Vogl K."/>
            <person name="Liu Z."/>
            <person name="Imhoff J."/>
            <person name="Thiel V."/>
            <person name="Frigaard N.-U."/>
            <person name="Bryant D.A."/>
            <person name="Woyke T.J."/>
        </authorList>
    </citation>
    <scope>NUCLEOTIDE SEQUENCE [LARGE SCALE GENOMIC DNA]</scope>
    <source>
        <strain evidence="2 3">AZ1</strain>
    </source>
</reference>
<evidence type="ECO:0000259" key="1">
    <source>
        <dbReference type="Pfam" id="PF13817"/>
    </source>
</evidence>
<dbReference type="Proteomes" id="UP000004200">
    <property type="component" value="Unassembled WGS sequence"/>
</dbReference>
<sequence length="82" mass="9003">MRLCPAGHKRKNWLFAGSPKGAETSALLYSLIETAKANALEPWAYLNHLFEYLPSAKTPEAIAALLPHNLTMDDIKPLGSIL</sequence>
<evidence type="ECO:0000313" key="2">
    <source>
        <dbReference type="EMBL" id="EGV27468.1"/>
    </source>
</evidence>
<feature type="domain" description="Transposase IS66 C-terminal" evidence="1">
    <location>
        <begin position="30"/>
        <end position="68"/>
    </location>
</feature>
<dbReference type="EMBL" id="AFWT01000128">
    <property type="protein sequence ID" value="EGV27468.1"/>
    <property type="molecule type" value="Genomic_DNA"/>
</dbReference>
<dbReference type="STRING" id="765913.ThidrDRAFT_4718"/>
<dbReference type="Pfam" id="PF13817">
    <property type="entry name" value="DDE_Tnp_IS66_C"/>
    <property type="match status" value="1"/>
</dbReference>
<organism evidence="2 3">
    <name type="scientific">Thiorhodococcus drewsii AZ1</name>
    <dbReference type="NCBI Taxonomy" id="765913"/>
    <lineage>
        <taxon>Bacteria</taxon>
        <taxon>Pseudomonadati</taxon>
        <taxon>Pseudomonadota</taxon>
        <taxon>Gammaproteobacteria</taxon>
        <taxon>Chromatiales</taxon>
        <taxon>Chromatiaceae</taxon>
        <taxon>Thiorhodococcus</taxon>
    </lineage>
</organism>
<dbReference type="InterPro" id="IPR039552">
    <property type="entry name" value="IS66_C"/>
</dbReference>
<comment type="caution">
    <text evidence="2">The sequence shown here is derived from an EMBL/GenBank/DDBJ whole genome shotgun (WGS) entry which is preliminary data.</text>
</comment>
<gene>
    <name evidence="2" type="ORF">ThidrDRAFT_4718</name>
</gene>
<dbReference type="eggNOG" id="COG4974">
    <property type="taxonomic scope" value="Bacteria"/>
</dbReference>
<dbReference type="AlphaFoldDB" id="G2E8V4"/>
<protein>
    <recommendedName>
        <fullName evidence="1">Transposase IS66 C-terminal domain-containing protein</fullName>
    </recommendedName>
</protein>
<accession>G2E8V4</accession>
<name>G2E8V4_9GAMM</name>
<proteinExistence type="predicted"/>